<feature type="region of interest" description="Disordered" evidence="2">
    <location>
        <begin position="310"/>
        <end position="349"/>
    </location>
</feature>
<name>A0A6J1JPI3_CUCMA</name>
<dbReference type="PANTHER" id="PTHR33322:SF18">
    <property type="entry name" value="BAG FAMILY MOLECULAR CHAPERONE REGULATOR 8, CHLOROPLASTIC"/>
    <property type="match status" value="1"/>
</dbReference>
<dbReference type="GO" id="GO:0006457">
    <property type="term" value="P:protein folding"/>
    <property type="evidence" value="ECO:0007669"/>
    <property type="project" value="TreeGrafter"/>
</dbReference>
<feature type="compositionally biased region" description="Basic and acidic residues" evidence="2">
    <location>
        <begin position="322"/>
        <end position="334"/>
    </location>
</feature>
<keyword evidence="1" id="KW-0143">Chaperone</keyword>
<feature type="compositionally biased region" description="Basic and acidic residues" evidence="2">
    <location>
        <begin position="414"/>
        <end position="424"/>
    </location>
</feature>
<keyword evidence="3" id="KW-1185">Reference proteome</keyword>
<evidence type="ECO:0000313" key="4">
    <source>
        <dbReference type="RefSeq" id="XP_022991001.1"/>
    </source>
</evidence>
<feature type="compositionally biased region" description="Basic and acidic residues" evidence="2">
    <location>
        <begin position="369"/>
        <end position="382"/>
    </location>
</feature>
<dbReference type="OrthoDB" id="1100735at2759"/>
<feature type="compositionally biased region" description="Acidic residues" evidence="2">
    <location>
        <begin position="312"/>
        <end position="321"/>
    </location>
</feature>
<feature type="region of interest" description="Disordered" evidence="2">
    <location>
        <begin position="363"/>
        <end position="384"/>
    </location>
</feature>
<dbReference type="GeneID" id="111487725"/>
<gene>
    <name evidence="4" type="primary">LOC111487725</name>
</gene>
<dbReference type="PANTHER" id="PTHR33322">
    <property type="entry name" value="BAG DOMAIN CONTAINING PROTEIN, EXPRESSED"/>
    <property type="match status" value="1"/>
</dbReference>
<dbReference type="RefSeq" id="XP_022991001.1">
    <property type="nucleotide sequence ID" value="XM_023135233.1"/>
</dbReference>
<dbReference type="PROSITE" id="PS50096">
    <property type="entry name" value="IQ"/>
    <property type="match status" value="1"/>
</dbReference>
<reference evidence="4" key="1">
    <citation type="submission" date="2025-08" db="UniProtKB">
        <authorList>
            <consortium name="RefSeq"/>
        </authorList>
    </citation>
    <scope>IDENTIFICATION</scope>
    <source>
        <tissue evidence="4">Young leaves</tissue>
    </source>
</reference>
<proteinExistence type="predicted"/>
<feature type="region of interest" description="Disordered" evidence="2">
    <location>
        <begin position="405"/>
        <end position="442"/>
    </location>
</feature>
<sequence>MASRHYPHQPHLHLHRTHLPSACCCGCEGGDFANPCFQTLHPSPPPPSPSDPLLQALASQILQSAQFQHLSHYPTLRTKKFQSHYQFQPLGSQNPKRVREQELPQVIHHSTISSLVSRIEALESSLHRVSGSHVPPQSLRQVAASTIQTYFRAFLVRRSRALRELKDLAIIKSRFESLQSSLCNEFYFDRNAISLEIMDLLLHLDSIQGNDPMVKGSKKSLSRDLVQFLDRIDNLSVKRNGGLPLKTMKNTGLGQNVSKSRVSTPKQLKNSENQKGTIEKLKSRIEKICERSKFFENDGRDLDLKRFHHVGDDDDEEEEDESPRIHDKNRDQTRDQNLGNGHQIQPRVKKSVRFAENGSLFRVLGSNSPHEDYGVLDERDERDSGDELVEDIFNEAVEIKEFSEVAEDDEEEAHGEMSDGERNPGRKMSSGNGGSSFSAPLPMKMENKADLIMKNRDVLNVDVNDNKLKIFMTHT</sequence>
<dbReference type="InterPro" id="IPR040400">
    <property type="entry name" value="BAG5/6/7/8"/>
</dbReference>
<protein>
    <submittedName>
        <fullName evidence="4">BAG family molecular chaperone regulator 8, chloroplastic-like isoform X1</fullName>
    </submittedName>
</protein>
<feature type="compositionally biased region" description="Polar residues" evidence="2">
    <location>
        <begin position="248"/>
        <end position="276"/>
    </location>
</feature>
<dbReference type="GO" id="GO:0009506">
    <property type="term" value="C:plasmodesma"/>
    <property type="evidence" value="ECO:0007669"/>
    <property type="project" value="TreeGrafter"/>
</dbReference>
<feature type="region of interest" description="Disordered" evidence="2">
    <location>
        <begin position="246"/>
        <end position="276"/>
    </location>
</feature>
<evidence type="ECO:0000313" key="3">
    <source>
        <dbReference type="Proteomes" id="UP000504608"/>
    </source>
</evidence>
<organism evidence="3 4">
    <name type="scientific">Cucurbita maxima</name>
    <name type="common">Pumpkin</name>
    <name type="synonym">Winter squash</name>
    <dbReference type="NCBI Taxonomy" id="3661"/>
    <lineage>
        <taxon>Eukaryota</taxon>
        <taxon>Viridiplantae</taxon>
        <taxon>Streptophyta</taxon>
        <taxon>Embryophyta</taxon>
        <taxon>Tracheophyta</taxon>
        <taxon>Spermatophyta</taxon>
        <taxon>Magnoliopsida</taxon>
        <taxon>eudicotyledons</taxon>
        <taxon>Gunneridae</taxon>
        <taxon>Pentapetalae</taxon>
        <taxon>rosids</taxon>
        <taxon>fabids</taxon>
        <taxon>Cucurbitales</taxon>
        <taxon>Cucurbitaceae</taxon>
        <taxon>Cucurbiteae</taxon>
        <taxon>Cucurbita</taxon>
    </lineage>
</organism>
<dbReference type="KEGG" id="cmax:111487725"/>
<evidence type="ECO:0000256" key="1">
    <source>
        <dbReference type="ARBA" id="ARBA00023186"/>
    </source>
</evidence>
<dbReference type="AlphaFoldDB" id="A0A6J1JPI3"/>
<evidence type="ECO:0000256" key="2">
    <source>
        <dbReference type="SAM" id="MobiDB-lite"/>
    </source>
</evidence>
<dbReference type="Proteomes" id="UP000504608">
    <property type="component" value="Unplaced"/>
</dbReference>
<accession>A0A6J1JPI3</accession>